<dbReference type="SUPFAM" id="SSF56059">
    <property type="entry name" value="Glutathione synthetase ATP-binding domain-like"/>
    <property type="match status" value="1"/>
</dbReference>
<dbReference type="PANTHER" id="PTHR23132">
    <property type="entry name" value="D-ALANINE--D-ALANINE LIGASE"/>
    <property type="match status" value="1"/>
</dbReference>
<dbReference type="GO" id="GO:0005524">
    <property type="term" value="F:ATP binding"/>
    <property type="evidence" value="ECO:0007669"/>
    <property type="project" value="UniProtKB-UniRule"/>
</dbReference>
<feature type="domain" description="ATP-grasp" evidence="4">
    <location>
        <begin position="124"/>
        <end position="338"/>
    </location>
</feature>
<dbReference type="PROSITE" id="PS50975">
    <property type="entry name" value="ATP_GRASP"/>
    <property type="match status" value="1"/>
</dbReference>
<evidence type="ECO:0000256" key="1">
    <source>
        <dbReference type="ARBA" id="ARBA00010871"/>
    </source>
</evidence>
<dbReference type="GO" id="GO:0008716">
    <property type="term" value="F:D-alanine-D-alanine ligase activity"/>
    <property type="evidence" value="ECO:0007669"/>
    <property type="project" value="InterPro"/>
</dbReference>
<organism evidence="5">
    <name type="scientific">Uncultured Desulfatiglans sp</name>
    <dbReference type="NCBI Taxonomy" id="1748965"/>
    <lineage>
        <taxon>Bacteria</taxon>
        <taxon>Pseudomonadati</taxon>
        <taxon>Thermodesulfobacteriota</taxon>
        <taxon>Desulfobacteria</taxon>
        <taxon>Desulfatiglandales</taxon>
        <taxon>Desulfatiglandaceae</taxon>
        <taxon>Desulfatiglans</taxon>
        <taxon>environmental samples</taxon>
    </lineage>
</organism>
<name>A0A653AGC4_UNCDX</name>
<sequence length="348" mass="38339">MAGPFEVNPATSDAARRVVILIDRLPPGCTPDQQDALRQAETASDALSSLGYQPELVEATLNLERLREDLCLAAPAFVFNLVESLEGRGCFIHLVPGLLDRLEIPYTGAGADAVYLTSHKVVAKRIMEAAGIPTPAYFTREGLLRLEDLEEEAFIVKSVWEHASVGLGDDAVVHPRGPRHLLDIMEQRRIALGGMSFAERYIEGREFNLALLGGDDRPMVLPPAEIRFEEYPPGKARVVDYRAKWDESSFEYAHTQRCFTFDDADARVLEGLEAVARACWEAFGLKGYARVDFRVDRDGCPWVLEVNANPCLSPDAGFAAAAARAGLDRVDVVRRIVADMGAPGRPFR</sequence>
<gene>
    <name evidence="5" type="ORF">TRIP_B50143</name>
</gene>
<keyword evidence="2" id="KW-0436">Ligase</keyword>
<dbReference type="AlphaFoldDB" id="A0A653AGC4"/>
<proteinExistence type="inferred from homology"/>
<keyword evidence="3" id="KW-0547">Nucleotide-binding</keyword>
<keyword evidence="5" id="KW-0808">Transferase</keyword>
<dbReference type="PANTHER" id="PTHR23132:SF23">
    <property type="entry name" value="D-ALANINE--D-ALANINE LIGASE B"/>
    <property type="match status" value="1"/>
</dbReference>
<protein>
    <submittedName>
        <fullName evidence="5">GCN5-related N-acetyltransferase</fullName>
    </submittedName>
</protein>
<dbReference type="InterPro" id="IPR011761">
    <property type="entry name" value="ATP-grasp"/>
</dbReference>
<reference evidence="5" key="1">
    <citation type="submission" date="2018-07" db="EMBL/GenBank/DDBJ databases">
        <authorList>
            <consortium name="Genoscope - CEA"/>
            <person name="William W."/>
        </authorList>
    </citation>
    <scope>NUCLEOTIDE SEQUENCE</scope>
    <source>
        <strain evidence="5">IK1</strain>
    </source>
</reference>
<dbReference type="GO" id="GO:0046872">
    <property type="term" value="F:metal ion binding"/>
    <property type="evidence" value="ECO:0007669"/>
    <property type="project" value="InterPro"/>
</dbReference>
<dbReference type="GO" id="GO:0016740">
    <property type="term" value="F:transferase activity"/>
    <property type="evidence" value="ECO:0007669"/>
    <property type="project" value="UniProtKB-KW"/>
</dbReference>
<comment type="similarity">
    <text evidence="1">Belongs to the D-alanine--D-alanine ligase family.</text>
</comment>
<evidence type="ECO:0000259" key="4">
    <source>
        <dbReference type="PROSITE" id="PS50975"/>
    </source>
</evidence>
<evidence type="ECO:0000313" key="5">
    <source>
        <dbReference type="EMBL" id="VBB47113.1"/>
    </source>
</evidence>
<dbReference type="Gene3D" id="3.30.470.20">
    <property type="entry name" value="ATP-grasp fold, B domain"/>
    <property type="match status" value="1"/>
</dbReference>
<evidence type="ECO:0000256" key="3">
    <source>
        <dbReference type="PROSITE-ProRule" id="PRU00409"/>
    </source>
</evidence>
<dbReference type="InterPro" id="IPR011095">
    <property type="entry name" value="Dala_Dala_lig_C"/>
</dbReference>
<keyword evidence="3" id="KW-0067">ATP-binding</keyword>
<dbReference type="Pfam" id="PF07478">
    <property type="entry name" value="Dala_Dala_lig_C"/>
    <property type="match status" value="1"/>
</dbReference>
<dbReference type="EMBL" id="UPXX01000032">
    <property type="protein sequence ID" value="VBB47113.1"/>
    <property type="molecule type" value="Genomic_DNA"/>
</dbReference>
<evidence type="ECO:0000256" key="2">
    <source>
        <dbReference type="ARBA" id="ARBA00022598"/>
    </source>
</evidence>
<accession>A0A653AGC4</accession>